<dbReference type="EMBL" id="HACA01017431">
    <property type="protein sequence ID" value="CDW34792.1"/>
    <property type="molecule type" value="Transcribed_RNA"/>
</dbReference>
<reference evidence="2" key="1">
    <citation type="submission" date="2014-05" db="EMBL/GenBank/DDBJ databases">
        <authorList>
            <person name="Chronopoulou M."/>
        </authorList>
    </citation>
    <scope>NUCLEOTIDE SEQUENCE</scope>
    <source>
        <tissue evidence="2">Whole organism</tissue>
    </source>
</reference>
<proteinExistence type="predicted"/>
<evidence type="ECO:0000256" key="1">
    <source>
        <dbReference type="SAM" id="MobiDB-lite"/>
    </source>
</evidence>
<protein>
    <submittedName>
        <fullName evidence="2">Uncharacterized protein</fullName>
    </submittedName>
</protein>
<evidence type="ECO:0000313" key="2">
    <source>
        <dbReference type="EMBL" id="CDW34792.1"/>
    </source>
</evidence>
<name>A0A0K2UA03_LEPSM</name>
<organism evidence="2">
    <name type="scientific">Lepeophtheirus salmonis</name>
    <name type="common">Salmon louse</name>
    <name type="synonym">Caligus salmonis</name>
    <dbReference type="NCBI Taxonomy" id="72036"/>
    <lineage>
        <taxon>Eukaryota</taxon>
        <taxon>Metazoa</taxon>
        <taxon>Ecdysozoa</taxon>
        <taxon>Arthropoda</taxon>
        <taxon>Crustacea</taxon>
        <taxon>Multicrustacea</taxon>
        <taxon>Hexanauplia</taxon>
        <taxon>Copepoda</taxon>
        <taxon>Siphonostomatoida</taxon>
        <taxon>Caligidae</taxon>
        <taxon>Lepeophtheirus</taxon>
    </lineage>
</organism>
<accession>A0A0K2UA03</accession>
<dbReference type="AlphaFoldDB" id="A0A0K2UA03"/>
<feature type="compositionally biased region" description="Basic and acidic residues" evidence="1">
    <location>
        <begin position="1"/>
        <end position="11"/>
    </location>
</feature>
<sequence length="32" mass="3693">MTTLPHRREEGNLGSRTPYFRQVTKNGSSSRE</sequence>
<feature type="compositionally biased region" description="Polar residues" evidence="1">
    <location>
        <begin position="23"/>
        <end position="32"/>
    </location>
</feature>
<feature type="region of interest" description="Disordered" evidence="1">
    <location>
        <begin position="1"/>
        <end position="32"/>
    </location>
</feature>